<keyword evidence="5" id="KW-0521">NADP</keyword>
<evidence type="ECO:0000256" key="1">
    <source>
        <dbReference type="ARBA" id="ARBA00008366"/>
    </source>
</evidence>
<evidence type="ECO:0000259" key="6">
    <source>
        <dbReference type="Pfam" id="PF00881"/>
    </source>
</evidence>
<evidence type="ECO:0000313" key="8">
    <source>
        <dbReference type="Proteomes" id="UP000029844"/>
    </source>
</evidence>
<organism evidence="7 8">
    <name type="scientific">Listeria booriae</name>
    <dbReference type="NCBI Taxonomy" id="1552123"/>
    <lineage>
        <taxon>Bacteria</taxon>
        <taxon>Bacillati</taxon>
        <taxon>Bacillota</taxon>
        <taxon>Bacilli</taxon>
        <taxon>Bacillales</taxon>
        <taxon>Listeriaceae</taxon>
        <taxon>Listeria</taxon>
    </lineage>
</organism>
<keyword evidence="8" id="KW-1185">Reference proteome</keyword>
<dbReference type="EMBL" id="JNFA01000025">
    <property type="protein sequence ID" value="KGL39692.1"/>
    <property type="molecule type" value="Genomic_DNA"/>
</dbReference>
<evidence type="ECO:0000256" key="4">
    <source>
        <dbReference type="ARBA" id="ARBA00023002"/>
    </source>
</evidence>
<proteinExistence type="inferred from homology"/>
<evidence type="ECO:0000256" key="3">
    <source>
        <dbReference type="ARBA" id="ARBA00022643"/>
    </source>
</evidence>
<dbReference type="GO" id="GO:0016491">
    <property type="term" value="F:oxidoreductase activity"/>
    <property type="evidence" value="ECO:0007669"/>
    <property type="project" value="UniProtKB-UniRule"/>
</dbReference>
<dbReference type="SUPFAM" id="SSF55469">
    <property type="entry name" value="FMN-dependent nitroreductase-like"/>
    <property type="match status" value="1"/>
</dbReference>
<dbReference type="PIRSF" id="PIRSF005426">
    <property type="entry name" value="Frp"/>
    <property type="match status" value="1"/>
</dbReference>
<dbReference type="RefSeq" id="WP_036086813.1">
    <property type="nucleotide sequence ID" value="NZ_CBCSHQ010000010.1"/>
</dbReference>
<dbReference type="AlphaFoldDB" id="A0A099W3V7"/>
<dbReference type="Proteomes" id="UP000029844">
    <property type="component" value="Unassembled WGS sequence"/>
</dbReference>
<comment type="similarity">
    <text evidence="1 5">Belongs to the flavin oxidoreductase frp family.</text>
</comment>
<accession>A0A099W3V7</accession>
<feature type="domain" description="Nitroreductase" evidence="6">
    <location>
        <begin position="8"/>
        <end position="165"/>
    </location>
</feature>
<keyword evidence="2 5" id="KW-0285">Flavoprotein</keyword>
<dbReference type="CDD" id="cd02146">
    <property type="entry name" value="NfsA-like"/>
    <property type="match status" value="1"/>
</dbReference>
<keyword evidence="3 5" id="KW-0288">FMN</keyword>
<keyword evidence="4 5" id="KW-0560">Oxidoreductase</keyword>
<dbReference type="Gene3D" id="3.40.109.10">
    <property type="entry name" value="NADH Oxidase"/>
    <property type="match status" value="1"/>
</dbReference>
<dbReference type="GeneID" id="58717987"/>
<reference evidence="7 8" key="1">
    <citation type="submission" date="2014-05" db="EMBL/GenBank/DDBJ databases">
        <title>Novel Listeriaceae from food processing environments.</title>
        <authorList>
            <person name="den Bakker H.C."/>
        </authorList>
    </citation>
    <scope>NUCLEOTIDE SEQUENCE [LARGE SCALE GENOMIC DNA]</scope>
    <source>
        <strain evidence="7 8">FSL A5-0281</strain>
    </source>
</reference>
<dbReference type="InterPro" id="IPR000415">
    <property type="entry name" value="Nitroreductase-like"/>
</dbReference>
<dbReference type="OrthoDB" id="9775805at2"/>
<gene>
    <name evidence="7" type="ORF">EP57_11535</name>
</gene>
<dbReference type="PANTHER" id="PTHR43425:SF2">
    <property type="entry name" value="OXYGEN-INSENSITIVE NADPH NITROREDUCTASE"/>
    <property type="match status" value="1"/>
</dbReference>
<evidence type="ECO:0000256" key="5">
    <source>
        <dbReference type="PIRNR" id="PIRNR005426"/>
    </source>
</evidence>
<evidence type="ECO:0000313" key="7">
    <source>
        <dbReference type="EMBL" id="KGL39692.1"/>
    </source>
</evidence>
<dbReference type="InterPro" id="IPR016446">
    <property type="entry name" value="Flavin_OxRdtase_Frp"/>
</dbReference>
<sequence length="245" mass="27438">MNSIIDHLRSHRSFRKFQTDQVIPKEQLDAIIRATQCAPSWINGQQYSIIAVQNPERKQKMAELCGNQPYIAESSVFLVFVADFYRTHLASETHGGSLTAVENVDALLVGATDVGLACENAIIAAESFDLGVVCIGGIRRNMADVIDFLQLPKYVFPVVGLCIGYPDVEMPIKPRFPKEAVYFEETYQTDVTDAMAAYDETIIPFSAREGGISWTKRVSAFYDKDYYPSIAETLKQQGFLMKDKN</sequence>
<dbReference type="Pfam" id="PF00881">
    <property type="entry name" value="Nitroreductase"/>
    <property type="match status" value="1"/>
</dbReference>
<protein>
    <submittedName>
        <fullName evidence="7">FMN reductase</fullName>
    </submittedName>
</protein>
<dbReference type="InterPro" id="IPR029479">
    <property type="entry name" value="Nitroreductase"/>
</dbReference>
<evidence type="ECO:0000256" key="2">
    <source>
        <dbReference type="ARBA" id="ARBA00022630"/>
    </source>
</evidence>
<comment type="caution">
    <text evidence="7">The sequence shown here is derived from an EMBL/GenBank/DDBJ whole genome shotgun (WGS) entry which is preliminary data.</text>
</comment>
<name>A0A099W3V7_9LIST</name>
<dbReference type="eggNOG" id="COG0778">
    <property type="taxonomic scope" value="Bacteria"/>
</dbReference>
<dbReference type="PANTHER" id="PTHR43425">
    <property type="entry name" value="OXYGEN-INSENSITIVE NADPH NITROREDUCTASE"/>
    <property type="match status" value="1"/>
</dbReference>
<dbReference type="STRING" id="1552123.EP57_11535"/>